<reference evidence="1 2" key="1">
    <citation type="submission" date="2017-04" db="EMBL/GenBank/DDBJ databases">
        <authorList>
            <person name="Afonso C.L."/>
            <person name="Miller P.J."/>
            <person name="Scott M.A."/>
            <person name="Spackman E."/>
            <person name="Goraichik I."/>
            <person name="Dimitrov K.M."/>
            <person name="Suarez D.L."/>
            <person name="Swayne D.E."/>
        </authorList>
    </citation>
    <scope>NUCLEOTIDE SEQUENCE [LARGE SCALE GENOMIC DNA]</scope>
    <source>
        <strain evidence="1 2">USBA 355</strain>
    </source>
</reference>
<gene>
    <name evidence="1" type="ORF">SAMN05428998_104294</name>
</gene>
<dbReference type="InterPro" id="IPR021070">
    <property type="entry name" value="Killing_trait_RebB"/>
</dbReference>
<protein>
    <submittedName>
        <fullName evidence="1">Killing trait domain-containing protein</fullName>
    </submittedName>
</protein>
<name>A0A1Y6BNK2_9PROT</name>
<dbReference type="RefSeq" id="WP_085121986.1">
    <property type="nucleotide sequence ID" value="NZ_FWZX01000004.1"/>
</dbReference>
<dbReference type="Proteomes" id="UP000192917">
    <property type="component" value="Unassembled WGS sequence"/>
</dbReference>
<proteinExistence type="predicted"/>
<dbReference type="EMBL" id="FWZX01000004">
    <property type="protein sequence ID" value="SMF10014.1"/>
    <property type="molecule type" value="Genomic_DNA"/>
</dbReference>
<keyword evidence="2" id="KW-1185">Reference proteome</keyword>
<evidence type="ECO:0000313" key="2">
    <source>
        <dbReference type="Proteomes" id="UP000192917"/>
    </source>
</evidence>
<evidence type="ECO:0000313" key="1">
    <source>
        <dbReference type="EMBL" id="SMF10014.1"/>
    </source>
</evidence>
<accession>A0A1Y6BNK2</accession>
<sequence>MPSKREHIDERVERTETFEAEAVYAPERPYRQRGSHAMDSVNPQITDAVSQTNVKILGEAGAVAIAQNYLAASQANNILFANMVSNQMNGAMSSQAAAVEGALKLLRPGKGD</sequence>
<organism evidence="1 2">
    <name type="scientific">Tistlia consotensis USBA 355</name>
    <dbReference type="NCBI Taxonomy" id="560819"/>
    <lineage>
        <taxon>Bacteria</taxon>
        <taxon>Pseudomonadati</taxon>
        <taxon>Pseudomonadota</taxon>
        <taxon>Alphaproteobacteria</taxon>
        <taxon>Rhodospirillales</taxon>
        <taxon>Rhodovibrionaceae</taxon>
        <taxon>Tistlia</taxon>
    </lineage>
</organism>
<dbReference type="Pfam" id="PF11747">
    <property type="entry name" value="RebB"/>
    <property type="match status" value="1"/>
</dbReference>
<dbReference type="STRING" id="560819.SAMN05428998_104294"/>
<dbReference type="AlphaFoldDB" id="A0A1Y6BNK2"/>